<feature type="signal peptide" evidence="1">
    <location>
        <begin position="1"/>
        <end position="15"/>
    </location>
</feature>
<dbReference type="GO" id="GO:0040003">
    <property type="term" value="P:chitin-based cuticle development"/>
    <property type="evidence" value="ECO:0007669"/>
    <property type="project" value="TreeGrafter"/>
</dbReference>
<dbReference type="InterPro" id="IPR004145">
    <property type="entry name" value="DUF243"/>
</dbReference>
<sequence>MNKLVFLACLAVAAARPDLSRQAYRYEVGQNDNVVTTSYQPTASGTTYFSSSGPTVGQLSSGGGGSNGVFYSSGGSSDGIAYTSGGSNSGGGGGVSYTTGGSNNGGGVSYTSGGSNNGAGVSYTTGGSSNFGSYSTGGVVNDVIGLTGIHPGPEINYKEQEAYISHLANFQPAQVTKHFYLHTAPEDHDEQQIVRYVNVGRPQKNYRVVFINAPASTTSKAKIIANIAPVEEKTAVYVLSKKSNALDVSAEVVTQRPVNNKPEVYFIKYKTPEEAAHAQQTIQANYDALGGSSQTSDEGIVPVSSVINSLGDNGASGVLSDANGAVNIVGTGGVPVVESGASNLQLDVTGSSSNTQSSATQIGGGVSSGSLVGNNVIQTTYLPAKPIRSVKY</sequence>
<dbReference type="RefSeq" id="XP_034109806.1">
    <property type="nucleotide sequence ID" value="XM_034253915.2"/>
</dbReference>
<evidence type="ECO:0000256" key="1">
    <source>
        <dbReference type="SAM" id="SignalP"/>
    </source>
</evidence>
<dbReference type="SMART" id="SM00690">
    <property type="entry name" value="DM5"/>
    <property type="match status" value="1"/>
</dbReference>
<dbReference type="OrthoDB" id="6376010at2759"/>
<dbReference type="GO" id="GO:0062129">
    <property type="term" value="C:chitin-based extracellular matrix"/>
    <property type="evidence" value="ECO:0007669"/>
    <property type="project" value="TreeGrafter"/>
</dbReference>
<dbReference type="Proteomes" id="UP000515160">
    <property type="component" value="Chromosome X"/>
</dbReference>
<evidence type="ECO:0000259" key="2">
    <source>
        <dbReference type="SMART" id="SM00690"/>
    </source>
</evidence>
<protein>
    <submittedName>
        <fullName evidence="4">Uncharacterized protein LOC117571671</fullName>
    </submittedName>
</protein>
<organism evidence="3 4">
    <name type="scientific">Drosophila albomicans</name>
    <name type="common">Fruit fly</name>
    <dbReference type="NCBI Taxonomy" id="7291"/>
    <lineage>
        <taxon>Eukaryota</taxon>
        <taxon>Metazoa</taxon>
        <taxon>Ecdysozoa</taxon>
        <taxon>Arthropoda</taxon>
        <taxon>Hexapoda</taxon>
        <taxon>Insecta</taxon>
        <taxon>Pterygota</taxon>
        <taxon>Neoptera</taxon>
        <taxon>Endopterygota</taxon>
        <taxon>Diptera</taxon>
        <taxon>Brachycera</taxon>
        <taxon>Muscomorpha</taxon>
        <taxon>Ephydroidea</taxon>
        <taxon>Drosophilidae</taxon>
        <taxon>Drosophila</taxon>
    </lineage>
</organism>
<feature type="chain" id="PRO_5028170491" evidence="1">
    <location>
        <begin position="16"/>
        <end position="392"/>
    </location>
</feature>
<name>A0A6P8X129_DROAB</name>
<feature type="domain" description="DUF243" evidence="2">
    <location>
        <begin position="173"/>
        <end position="272"/>
    </location>
</feature>
<dbReference type="Pfam" id="PF03103">
    <property type="entry name" value="DUF243"/>
    <property type="match status" value="1"/>
</dbReference>
<dbReference type="GeneID" id="117571671"/>
<reference evidence="4" key="1">
    <citation type="submission" date="2025-08" db="UniProtKB">
        <authorList>
            <consortium name="RefSeq"/>
        </authorList>
    </citation>
    <scope>IDENTIFICATION</scope>
    <source>
        <strain evidence="4">15112-1751.03</strain>
        <tissue evidence="4">Whole Adult</tissue>
    </source>
</reference>
<evidence type="ECO:0000313" key="4">
    <source>
        <dbReference type="RefSeq" id="XP_034109806.1"/>
    </source>
</evidence>
<gene>
    <name evidence="4" type="primary">LOC117571671</name>
</gene>
<proteinExistence type="predicted"/>
<dbReference type="PANTHER" id="PTHR31927">
    <property type="entry name" value="FI07246P-RELATED-RELATED"/>
    <property type="match status" value="1"/>
</dbReference>
<dbReference type="GO" id="GO:0008010">
    <property type="term" value="F:structural constituent of chitin-based larval cuticle"/>
    <property type="evidence" value="ECO:0007669"/>
    <property type="project" value="TreeGrafter"/>
</dbReference>
<dbReference type="AlphaFoldDB" id="A0A6P8X129"/>
<dbReference type="PANTHER" id="PTHR31927:SF2">
    <property type="entry name" value="FI07246P-RELATED"/>
    <property type="match status" value="1"/>
</dbReference>
<accession>A0A6P8X129</accession>
<keyword evidence="3" id="KW-1185">Reference proteome</keyword>
<evidence type="ECO:0000313" key="3">
    <source>
        <dbReference type="Proteomes" id="UP000515160"/>
    </source>
</evidence>
<keyword evidence="1" id="KW-0732">Signal</keyword>